<gene>
    <name evidence="1" type="ORF">HMPREF9098_1164</name>
</gene>
<name>F0EZ80_9NEIS</name>
<protein>
    <submittedName>
        <fullName evidence="1">Uncharacterized protein</fullName>
    </submittedName>
</protein>
<dbReference type="EMBL" id="AEWV01000019">
    <property type="protein sequence ID" value="EGC17405.1"/>
    <property type="molecule type" value="Genomic_DNA"/>
</dbReference>
<dbReference type="AlphaFoldDB" id="F0EZ80"/>
<dbReference type="STRING" id="888741.HMPREF9098_1164"/>
<proteinExistence type="predicted"/>
<dbReference type="HOGENOM" id="CLU_3169090_0_0_4"/>
<accession>F0EZ80</accession>
<dbReference type="Proteomes" id="UP000004088">
    <property type="component" value="Unassembled WGS sequence"/>
</dbReference>
<evidence type="ECO:0000313" key="1">
    <source>
        <dbReference type="EMBL" id="EGC17405.1"/>
    </source>
</evidence>
<comment type="caution">
    <text evidence="1">The sequence shown here is derived from an EMBL/GenBank/DDBJ whole genome shotgun (WGS) entry which is preliminary data.</text>
</comment>
<reference evidence="1 2" key="1">
    <citation type="submission" date="2011-01" db="EMBL/GenBank/DDBJ databases">
        <authorList>
            <person name="Muzny D."/>
            <person name="Qin X."/>
            <person name="Deng J."/>
            <person name="Jiang H."/>
            <person name="Liu Y."/>
            <person name="Qu J."/>
            <person name="Song X.-Z."/>
            <person name="Zhang L."/>
            <person name="Thornton R."/>
            <person name="Coyle M."/>
            <person name="Francisco L."/>
            <person name="Jackson L."/>
            <person name="Javaid M."/>
            <person name="Korchina V."/>
            <person name="Kovar C."/>
            <person name="Mata R."/>
            <person name="Mathew T."/>
            <person name="Ngo R."/>
            <person name="Nguyen L."/>
            <person name="Nguyen N."/>
            <person name="Okwuonu G."/>
            <person name="Ongeri F."/>
            <person name="Pham C."/>
            <person name="Simmons D."/>
            <person name="Wilczek-Boney K."/>
            <person name="Hale W."/>
            <person name="Jakkamsetti A."/>
            <person name="Pham P."/>
            <person name="Ruth R."/>
            <person name="San Lucas F."/>
            <person name="Warren J."/>
            <person name="Zhang J."/>
            <person name="Zhao Z."/>
            <person name="Zhou C."/>
            <person name="Zhu D."/>
            <person name="Lee S."/>
            <person name="Bess C."/>
            <person name="Blankenburg K."/>
            <person name="Forbes L."/>
            <person name="Fu Q."/>
            <person name="Gubbala S."/>
            <person name="Hirani K."/>
            <person name="Jayaseelan J.C."/>
            <person name="Lara F."/>
            <person name="Munidasa M."/>
            <person name="Palculict T."/>
            <person name="Patil S."/>
            <person name="Pu L.-L."/>
            <person name="Saada N."/>
            <person name="Tang L."/>
            <person name="Weissenberger G."/>
            <person name="Zhu Y."/>
            <person name="Hemphill L."/>
            <person name="Shang Y."/>
            <person name="Youmans B."/>
            <person name="Ayvaz T."/>
            <person name="Ross M."/>
            <person name="Santibanez J."/>
            <person name="Aqrawi P."/>
            <person name="Gross S."/>
            <person name="Joshi V."/>
            <person name="Fowler G."/>
            <person name="Nazareth L."/>
            <person name="Reid J."/>
            <person name="Worley K."/>
            <person name="Petrosino J."/>
            <person name="Highlander S."/>
            <person name="Gibbs R."/>
        </authorList>
    </citation>
    <scope>NUCLEOTIDE SEQUENCE [LARGE SCALE GENOMIC DNA]</scope>
    <source>
        <strain evidence="1 2">ATCC 33394</strain>
    </source>
</reference>
<keyword evidence="2" id="KW-1185">Reference proteome</keyword>
<organism evidence="1 2">
    <name type="scientific">Kingella denitrificans ATCC 33394</name>
    <dbReference type="NCBI Taxonomy" id="888741"/>
    <lineage>
        <taxon>Bacteria</taxon>
        <taxon>Pseudomonadati</taxon>
        <taxon>Pseudomonadota</taxon>
        <taxon>Betaproteobacteria</taxon>
        <taxon>Neisseriales</taxon>
        <taxon>Neisseriaceae</taxon>
        <taxon>Kingella</taxon>
    </lineage>
</organism>
<evidence type="ECO:0000313" key="2">
    <source>
        <dbReference type="Proteomes" id="UP000004088"/>
    </source>
</evidence>
<sequence>MQPAQRWFRAGKKARFGMVAYGLIYGGKKSVKLRKSPAAKLDTAIVS</sequence>